<dbReference type="CDD" id="cd00093">
    <property type="entry name" value="HTH_XRE"/>
    <property type="match status" value="1"/>
</dbReference>
<organism evidence="1 2">
    <name type="scientific">Capnocytophaga genosp. AHN8471</name>
    <dbReference type="NCBI Taxonomy" id="327574"/>
    <lineage>
        <taxon>Bacteria</taxon>
        <taxon>Pseudomonadati</taxon>
        <taxon>Bacteroidota</taxon>
        <taxon>Flavobacteriia</taxon>
        <taxon>Flavobacteriales</taxon>
        <taxon>Flavobacteriaceae</taxon>
        <taxon>Capnocytophaga</taxon>
    </lineage>
</organism>
<comment type="caution">
    <text evidence="1">The sequence shown here is derived from an EMBL/GenBank/DDBJ whole genome shotgun (WGS) entry which is preliminary data.</text>
</comment>
<protein>
    <submittedName>
        <fullName evidence="1">Helix-turn-helix domain-containing protein</fullName>
    </submittedName>
</protein>
<accession>A0ABS1YTD0</accession>
<dbReference type="Gene3D" id="1.10.260.40">
    <property type="entry name" value="lambda repressor-like DNA-binding domains"/>
    <property type="match status" value="1"/>
</dbReference>
<name>A0ABS1YTD0_9FLAO</name>
<dbReference type="InterPro" id="IPR010982">
    <property type="entry name" value="Lambda_DNA-bd_dom_sf"/>
</dbReference>
<reference evidence="1 2" key="1">
    <citation type="submission" date="2021-01" db="EMBL/GenBank/DDBJ databases">
        <title>Evidence that Capnocytophaga endodontalis is a later homotypic synonym for Capnocytophaga genospecies AHN8471, and request for opinion on proposed recognition of strain AHN8471 as type strain of the species.</title>
        <authorList>
            <person name="Nicholson A.C."/>
            <person name="Hopper C.L."/>
            <person name="Gulvik C.A."/>
            <person name="Mcquiston J.R."/>
            <person name="Lau E.F."/>
        </authorList>
    </citation>
    <scope>NUCLEOTIDE SEQUENCE [LARGE SCALE GENOMIC DNA]</scope>
    <source>
        <strain evidence="1 2">AHN9576</strain>
    </source>
</reference>
<dbReference type="EMBL" id="JAEUAH010000002">
    <property type="protein sequence ID" value="MBM0649633.1"/>
    <property type="molecule type" value="Genomic_DNA"/>
</dbReference>
<proteinExistence type="predicted"/>
<dbReference type="RefSeq" id="WP_203094354.1">
    <property type="nucleotide sequence ID" value="NZ_JAESPH010000022.1"/>
</dbReference>
<evidence type="ECO:0000313" key="2">
    <source>
        <dbReference type="Proteomes" id="UP000603506"/>
    </source>
</evidence>
<dbReference type="SUPFAM" id="SSF47413">
    <property type="entry name" value="lambda repressor-like DNA-binding domains"/>
    <property type="match status" value="1"/>
</dbReference>
<gene>
    <name evidence="1" type="ORF">JNB19_02485</name>
</gene>
<sequence>METSENQRLIEVQKKLGFSSQKDFAEALGIKQGSLSDIYREKKGIKVSLSIKKTLKKEFSINIKWLETGEGNMFEEPVLEPENWIVDDLSRYNSPNHDKTSLERLGLRLDELCRVKNMNYQDLSELINVDYVELVSLISGNKPTPASLLEKIMDNIPEIRPLWLILGYGAIFKEVAENKDEEIKRLKQEVEELKKRTHPTENVDRKTA</sequence>
<evidence type="ECO:0000313" key="1">
    <source>
        <dbReference type="EMBL" id="MBM0649633.1"/>
    </source>
</evidence>
<dbReference type="Proteomes" id="UP000603506">
    <property type="component" value="Unassembled WGS sequence"/>
</dbReference>
<dbReference type="InterPro" id="IPR001387">
    <property type="entry name" value="Cro/C1-type_HTH"/>
</dbReference>
<keyword evidence="2" id="KW-1185">Reference proteome</keyword>